<sequence>MPSAVDQTTSSSITNASPSAGSSNTTTTNTTTHDVAFSGSWSGPNNIGPHPTTLDLPSFTDLETAGNYVLVELPAHLAGHQDVKKKRPHIIAQVTPRLAGARAAAAASMGGIVPKAALTDCGTELAQFPHGGDDEHDPDTDSGASSSMDKMFALDDIGDASTSGGSSQHGRAMLPAGTGATFPLSSRSPATGSSTYYDLQLPQRQCVRLRSPLAHRRAQYFSSQAMVRSSPRSRHVLHGVGDAAHPYNTTGVSRGRTAHRDAVYDYFQ</sequence>
<protein>
    <submittedName>
        <fullName evidence="2">Uncharacterized protein</fullName>
    </submittedName>
</protein>
<feature type="compositionally biased region" description="Polar residues" evidence="1">
    <location>
        <begin position="1"/>
        <end position="23"/>
    </location>
</feature>
<comment type="caution">
    <text evidence="2">The sequence shown here is derived from an EMBL/GenBank/DDBJ whole genome shotgun (WGS) entry which is preliminary data.</text>
</comment>
<keyword evidence="3" id="KW-1185">Reference proteome</keyword>
<name>A0AAE0NIB1_9PEZI</name>
<feature type="region of interest" description="Disordered" evidence="1">
    <location>
        <begin position="1"/>
        <end position="49"/>
    </location>
</feature>
<dbReference type="Proteomes" id="UP001285441">
    <property type="component" value="Unassembled WGS sequence"/>
</dbReference>
<reference evidence="2" key="2">
    <citation type="submission" date="2023-06" db="EMBL/GenBank/DDBJ databases">
        <authorList>
            <consortium name="Lawrence Berkeley National Laboratory"/>
            <person name="Haridas S."/>
            <person name="Hensen N."/>
            <person name="Bonometti L."/>
            <person name="Westerberg I."/>
            <person name="Brannstrom I.O."/>
            <person name="Guillou S."/>
            <person name="Cros-Aarteil S."/>
            <person name="Calhoun S."/>
            <person name="Kuo A."/>
            <person name="Mondo S."/>
            <person name="Pangilinan J."/>
            <person name="Riley R."/>
            <person name="LaButti K."/>
            <person name="Andreopoulos B."/>
            <person name="Lipzen A."/>
            <person name="Chen C."/>
            <person name="Yanf M."/>
            <person name="Daum C."/>
            <person name="Ng V."/>
            <person name="Clum A."/>
            <person name="Steindorff A."/>
            <person name="Ohm R."/>
            <person name="Martin F."/>
            <person name="Silar P."/>
            <person name="Natvig D."/>
            <person name="Lalanne C."/>
            <person name="Gautier V."/>
            <person name="Ament-velasquez S.L."/>
            <person name="Kruys A."/>
            <person name="Hutchinson M.I."/>
            <person name="Powell A.J."/>
            <person name="Barry K."/>
            <person name="Miller A.N."/>
            <person name="Grigoriev I.V."/>
            <person name="Debuchy R."/>
            <person name="Gladieux P."/>
            <person name="Thoren M.H."/>
            <person name="Johannesson H."/>
        </authorList>
    </citation>
    <scope>NUCLEOTIDE SEQUENCE</scope>
    <source>
        <strain evidence="2">CBS 232.78</strain>
    </source>
</reference>
<accession>A0AAE0NIB1</accession>
<dbReference type="EMBL" id="JAULSW010000005">
    <property type="protein sequence ID" value="KAK3382024.1"/>
    <property type="molecule type" value="Genomic_DNA"/>
</dbReference>
<feature type="region of interest" description="Disordered" evidence="1">
    <location>
        <begin position="124"/>
        <end position="147"/>
    </location>
</feature>
<evidence type="ECO:0000256" key="1">
    <source>
        <dbReference type="SAM" id="MobiDB-lite"/>
    </source>
</evidence>
<reference evidence="2" key="1">
    <citation type="journal article" date="2023" name="Mol. Phylogenet. Evol.">
        <title>Genome-scale phylogeny and comparative genomics of the fungal order Sordariales.</title>
        <authorList>
            <person name="Hensen N."/>
            <person name="Bonometti L."/>
            <person name="Westerberg I."/>
            <person name="Brannstrom I.O."/>
            <person name="Guillou S."/>
            <person name="Cros-Aarteil S."/>
            <person name="Calhoun S."/>
            <person name="Haridas S."/>
            <person name="Kuo A."/>
            <person name="Mondo S."/>
            <person name="Pangilinan J."/>
            <person name="Riley R."/>
            <person name="LaButti K."/>
            <person name="Andreopoulos B."/>
            <person name="Lipzen A."/>
            <person name="Chen C."/>
            <person name="Yan M."/>
            <person name="Daum C."/>
            <person name="Ng V."/>
            <person name="Clum A."/>
            <person name="Steindorff A."/>
            <person name="Ohm R.A."/>
            <person name="Martin F."/>
            <person name="Silar P."/>
            <person name="Natvig D.O."/>
            <person name="Lalanne C."/>
            <person name="Gautier V."/>
            <person name="Ament-Velasquez S.L."/>
            <person name="Kruys A."/>
            <person name="Hutchinson M.I."/>
            <person name="Powell A.J."/>
            <person name="Barry K."/>
            <person name="Miller A.N."/>
            <person name="Grigoriev I.V."/>
            <person name="Debuchy R."/>
            <person name="Gladieux P."/>
            <person name="Hiltunen Thoren M."/>
            <person name="Johannesson H."/>
        </authorList>
    </citation>
    <scope>NUCLEOTIDE SEQUENCE</scope>
    <source>
        <strain evidence="2">CBS 232.78</strain>
    </source>
</reference>
<evidence type="ECO:0000313" key="3">
    <source>
        <dbReference type="Proteomes" id="UP001285441"/>
    </source>
</evidence>
<dbReference type="AlphaFoldDB" id="A0AAE0NIB1"/>
<evidence type="ECO:0000313" key="2">
    <source>
        <dbReference type="EMBL" id="KAK3382024.1"/>
    </source>
</evidence>
<proteinExistence type="predicted"/>
<organism evidence="2 3">
    <name type="scientific">Podospora didyma</name>
    <dbReference type="NCBI Taxonomy" id="330526"/>
    <lineage>
        <taxon>Eukaryota</taxon>
        <taxon>Fungi</taxon>
        <taxon>Dikarya</taxon>
        <taxon>Ascomycota</taxon>
        <taxon>Pezizomycotina</taxon>
        <taxon>Sordariomycetes</taxon>
        <taxon>Sordariomycetidae</taxon>
        <taxon>Sordariales</taxon>
        <taxon>Podosporaceae</taxon>
        <taxon>Podospora</taxon>
    </lineage>
</organism>
<gene>
    <name evidence="2" type="ORF">B0H63DRAFT_524701</name>
</gene>